<dbReference type="Proteomes" id="UP000694546">
    <property type="component" value="Chromosome 17"/>
</dbReference>
<dbReference type="GeneTree" id="ENSGT00940000174573"/>
<dbReference type="InterPro" id="IPR028889">
    <property type="entry name" value="USP"/>
</dbReference>
<dbReference type="Ensembl" id="ENSGMOT00000061939.1">
    <property type="protein sequence ID" value="ENSGMOP00000032911.1"/>
    <property type="gene ID" value="ENSGMOG00000029648.1"/>
</dbReference>
<dbReference type="Gene3D" id="3.90.70.10">
    <property type="entry name" value="Cysteine proteinases"/>
    <property type="match status" value="1"/>
</dbReference>
<evidence type="ECO:0000313" key="2">
    <source>
        <dbReference type="Ensembl" id="ENSGMOP00000032911.1"/>
    </source>
</evidence>
<dbReference type="SUPFAM" id="SSF54001">
    <property type="entry name" value="Cysteine proteinases"/>
    <property type="match status" value="1"/>
</dbReference>
<dbReference type="PROSITE" id="PS00973">
    <property type="entry name" value="USP_2"/>
    <property type="match status" value="1"/>
</dbReference>
<dbReference type="PROSITE" id="PS50235">
    <property type="entry name" value="USP_3"/>
    <property type="match status" value="1"/>
</dbReference>
<dbReference type="GO" id="GO:0005829">
    <property type="term" value="C:cytosol"/>
    <property type="evidence" value="ECO:0007669"/>
    <property type="project" value="TreeGrafter"/>
</dbReference>
<proteinExistence type="predicted"/>
<dbReference type="Pfam" id="PF00443">
    <property type="entry name" value="UCH"/>
    <property type="match status" value="1"/>
</dbReference>
<dbReference type="GO" id="GO:0005634">
    <property type="term" value="C:nucleus"/>
    <property type="evidence" value="ECO:0007669"/>
    <property type="project" value="TreeGrafter"/>
</dbReference>
<evidence type="ECO:0000313" key="3">
    <source>
        <dbReference type="Proteomes" id="UP000694546"/>
    </source>
</evidence>
<dbReference type="InterPro" id="IPR038765">
    <property type="entry name" value="Papain-like_cys_pep_sf"/>
</dbReference>
<dbReference type="InterPro" id="IPR018200">
    <property type="entry name" value="USP_CS"/>
</dbReference>
<reference evidence="2" key="2">
    <citation type="submission" date="2025-09" db="UniProtKB">
        <authorList>
            <consortium name="Ensembl"/>
        </authorList>
    </citation>
    <scope>IDENTIFICATION</scope>
</reference>
<sequence>MRRSLVNQVIRLSNRKPGHSSYILLDVLIGMYRPGYGGISVVFLCVSLSHDAEPKYKGLRNQGSTDYLNSVLQVLFMTKEFRDAVQSESSHTSYIDADLKDLFLQLKTSSPTTEYIICKLGIENVMKQQDAAQYFEKILSLASPEASQVFHGRLIHRTSCLCGESTDEHNSFWTLNLPINNTHNGVYNVEDGLKQFFSQSKLTGENQVYCDECKAKADTTTECEVGLYPKVLVLLLKRFEFSYYEMDYVKNNCPVDVPLNIDIPKGVSYELYATVDHVGDLRGGHYTATIQPADDGGCWYDFNDSWVTPVSLASLRQTLAIF</sequence>
<dbReference type="CDD" id="cd02257">
    <property type="entry name" value="Peptidase_C19"/>
    <property type="match status" value="1"/>
</dbReference>
<dbReference type="InterPro" id="IPR050164">
    <property type="entry name" value="Peptidase_C19"/>
</dbReference>
<feature type="domain" description="USP" evidence="1">
    <location>
        <begin position="57"/>
        <end position="322"/>
    </location>
</feature>
<dbReference type="AlphaFoldDB" id="A0A8C5FFJ3"/>
<protein>
    <recommendedName>
        <fullName evidence="1">USP domain-containing protein</fullName>
    </recommendedName>
</protein>
<evidence type="ECO:0000259" key="1">
    <source>
        <dbReference type="PROSITE" id="PS50235"/>
    </source>
</evidence>
<organism evidence="2 3">
    <name type="scientific">Gadus morhua</name>
    <name type="common">Atlantic cod</name>
    <dbReference type="NCBI Taxonomy" id="8049"/>
    <lineage>
        <taxon>Eukaryota</taxon>
        <taxon>Metazoa</taxon>
        <taxon>Chordata</taxon>
        <taxon>Craniata</taxon>
        <taxon>Vertebrata</taxon>
        <taxon>Euteleostomi</taxon>
        <taxon>Actinopterygii</taxon>
        <taxon>Neopterygii</taxon>
        <taxon>Teleostei</taxon>
        <taxon>Neoteleostei</taxon>
        <taxon>Acanthomorphata</taxon>
        <taxon>Zeiogadaria</taxon>
        <taxon>Gadariae</taxon>
        <taxon>Gadiformes</taxon>
        <taxon>Gadoidei</taxon>
        <taxon>Gadidae</taxon>
        <taxon>Gadus</taxon>
    </lineage>
</organism>
<dbReference type="PANTHER" id="PTHR24006:SF899">
    <property type="entry name" value="UBIQUITIN CARBOXYL-TERMINAL HYDROLASE"/>
    <property type="match status" value="1"/>
</dbReference>
<dbReference type="GO" id="GO:0016579">
    <property type="term" value="P:protein deubiquitination"/>
    <property type="evidence" value="ECO:0007669"/>
    <property type="project" value="InterPro"/>
</dbReference>
<reference evidence="2" key="1">
    <citation type="submission" date="2025-08" db="UniProtKB">
        <authorList>
            <consortium name="Ensembl"/>
        </authorList>
    </citation>
    <scope>IDENTIFICATION</scope>
</reference>
<name>A0A8C5FFJ3_GADMO</name>
<keyword evidence="3" id="KW-1185">Reference proteome</keyword>
<accession>A0A8C5FFJ3</accession>
<dbReference type="PANTHER" id="PTHR24006">
    <property type="entry name" value="UBIQUITIN CARBOXYL-TERMINAL HYDROLASE"/>
    <property type="match status" value="1"/>
</dbReference>
<dbReference type="GO" id="GO:0004843">
    <property type="term" value="F:cysteine-type deubiquitinase activity"/>
    <property type="evidence" value="ECO:0007669"/>
    <property type="project" value="InterPro"/>
</dbReference>
<dbReference type="InterPro" id="IPR001394">
    <property type="entry name" value="Peptidase_C19_UCH"/>
</dbReference>